<keyword evidence="2" id="KW-1185">Reference proteome</keyword>
<evidence type="ECO:0008006" key="3">
    <source>
        <dbReference type="Google" id="ProtNLM"/>
    </source>
</evidence>
<name>A0ABM9HEI5_9BACT</name>
<dbReference type="EMBL" id="OX336137">
    <property type="protein sequence ID" value="CAI2718461.1"/>
    <property type="molecule type" value="Genomic_DNA"/>
</dbReference>
<dbReference type="Gene3D" id="2.40.10.10">
    <property type="entry name" value="Trypsin-like serine proteases"/>
    <property type="match status" value="2"/>
</dbReference>
<reference evidence="1 2" key="1">
    <citation type="submission" date="2022-09" db="EMBL/GenBank/DDBJ databases">
        <authorList>
            <person name="Kop L."/>
        </authorList>
    </citation>
    <scope>NUCLEOTIDE SEQUENCE [LARGE SCALE GENOMIC DNA]</scope>
    <source>
        <strain evidence="1 2">347</strain>
    </source>
</reference>
<dbReference type="Proteomes" id="UP001157733">
    <property type="component" value="Chromosome"/>
</dbReference>
<protein>
    <recommendedName>
        <fullName evidence="3">Serine protease</fullName>
    </recommendedName>
</protein>
<evidence type="ECO:0000313" key="2">
    <source>
        <dbReference type="Proteomes" id="UP001157733"/>
    </source>
</evidence>
<accession>A0ABM9HEI5</accession>
<dbReference type="InterPro" id="IPR043504">
    <property type="entry name" value="Peptidase_S1_PA_chymotrypsin"/>
</dbReference>
<gene>
    <name evidence="1" type="ORF">NSPWAT_1602</name>
</gene>
<dbReference type="Pfam" id="PF13365">
    <property type="entry name" value="Trypsin_2"/>
    <property type="match status" value="1"/>
</dbReference>
<dbReference type="RefSeq" id="WP_282011357.1">
    <property type="nucleotide sequence ID" value="NZ_OX336137.1"/>
</dbReference>
<sequence>MQFDYRKNKGWIVFFVVLGVIALSNQRLAMTDPENTYPKRIKRAVRLFFNPPENELDRHLIGKGIDCETPQRLYRQVARATVLIKVDHSIGAGVFIGPRLIATARHVVDGTSIEVVLPDFPGDDLARPGRTIDIDSVHRVPNLDLAFVTTRRSHSSFLDLKLKGDGDSELMIVGHPNRKYYSLQKARIKKKELLKDSEFILFKDNEVFFGNSGGAIVACDGGLMGVVSMMSNYQNAALKQGIGINARTVLEHARRLNLL</sequence>
<proteinExistence type="predicted"/>
<organism evidence="1 2">
    <name type="scientific">Nitrospina watsonii</name>
    <dbReference type="NCBI Taxonomy" id="1323948"/>
    <lineage>
        <taxon>Bacteria</taxon>
        <taxon>Pseudomonadati</taxon>
        <taxon>Nitrospinota/Tectimicrobiota group</taxon>
        <taxon>Nitrospinota</taxon>
        <taxon>Nitrospinia</taxon>
        <taxon>Nitrospinales</taxon>
        <taxon>Nitrospinaceae</taxon>
        <taxon>Nitrospina</taxon>
    </lineage>
</organism>
<evidence type="ECO:0000313" key="1">
    <source>
        <dbReference type="EMBL" id="CAI2718461.1"/>
    </source>
</evidence>
<dbReference type="SUPFAM" id="SSF50494">
    <property type="entry name" value="Trypsin-like serine proteases"/>
    <property type="match status" value="1"/>
</dbReference>
<dbReference type="InterPro" id="IPR009003">
    <property type="entry name" value="Peptidase_S1_PA"/>
</dbReference>